<keyword evidence="15" id="KW-1185">Reference proteome</keyword>
<evidence type="ECO:0000256" key="6">
    <source>
        <dbReference type="ARBA" id="ARBA00023136"/>
    </source>
</evidence>
<dbReference type="SMART" id="SM00408">
    <property type="entry name" value="IGc2"/>
    <property type="match status" value="3"/>
</dbReference>
<comment type="subcellular location">
    <subcellularLocation>
        <location evidence="1">Membrane</location>
        <topology evidence="1">Single-pass membrane protein</topology>
    </subcellularLocation>
</comment>
<sequence>MILRFLSKALLVAVLGLLLINEGRTKPCSGPFIWQKLQNLTTVVAYVGKDVMLPCRVKDVTLLHWLKNNKTLDLYPNMRVKFNRYLKIKRVRKEDAGFYTCVAENECGNTDSFTWKVSLKDNHDQLSQNQRNISNTRPRFTVSPHKLGRSHLAVPVGNSIKLDCSAEGHPRPTVRWYKDGALFQQRKGGRRLSLSLWTTVLTMKELVPTDSGKYICNVSNTYGWINHTYVVDVRERIIAEPVILPMENVTVYEGENATLLCKAISDSMPYFQWLRWFTSSSNGSANGSKIEHPHYEVIKQNDQDTLPRSRNKFVNGVKLTLVIVSRNDAGKYAYKQVVQSVSHLDDIPTDSGQEQESEKSGIKTSKASRFQYPKVLIGMLAGVVVLLIIAFGLCYWQIKSSRRAYSSTTMSRRPEIDSLRAKYEVQNEYVVVPDFKSST</sequence>
<dbReference type="Gene3D" id="2.60.40.10">
    <property type="entry name" value="Immunoglobulins"/>
    <property type="match status" value="3"/>
</dbReference>
<dbReference type="SUPFAM" id="SSF48726">
    <property type="entry name" value="Immunoglobulin"/>
    <property type="match status" value="3"/>
</dbReference>
<dbReference type="InterPro" id="IPR003598">
    <property type="entry name" value="Ig_sub2"/>
</dbReference>
<feature type="chain" id="PRO_5040925936" evidence="12">
    <location>
        <begin position="26"/>
        <end position="439"/>
    </location>
</feature>
<dbReference type="InterPro" id="IPR050958">
    <property type="entry name" value="Cell_Adh-Cytoskel_Orgn"/>
</dbReference>
<keyword evidence="3 12" id="KW-0732">Signal</keyword>
<dbReference type="OrthoDB" id="10071799at2759"/>
<dbReference type="PANTHER" id="PTHR45080:SF8">
    <property type="entry name" value="IG-LIKE DOMAIN-CONTAINING PROTEIN"/>
    <property type="match status" value="1"/>
</dbReference>
<dbReference type="GO" id="GO:0050808">
    <property type="term" value="P:synapse organization"/>
    <property type="evidence" value="ECO:0007669"/>
    <property type="project" value="TreeGrafter"/>
</dbReference>
<evidence type="ECO:0000256" key="9">
    <source>
        <dbReference type="ARBA" id="ARBA00023180"/>
    </source>
</evidence>
<feature type="domain" description="Ig-like" evidence="13">
    <location>
        <begin position="241"/>
        <end position="332"/>
    </location>
</feature>
<evidence type="ECO:0000256" key="12">
    <source>
        <dbReference type="SAM" id="SignalP"/>
    </source>
</evidence>
<dbReference type="Pfam" id="PF07679">
    <property type="entry name" value="I-set"/>
    <property type="match status" value="1"/>
</dbReference>
<keyword evidence="10" id="KW-0393">Immunoglobulin domain</keyword>
<dbReference type="GO" id="GO:0005886">
    <property type="term" value="C:plasma membrane"/>
    <property type="evidence" value="ECO:0007669"/>
    <property type="project" value="TreeGrafter"/>
</dbReference>
<evidence type="ECO:0000256" key="10">
    <source>
        <dbReference type="ARBA" id="ARBA00023319"/>
    </source>
</evidence>
<evidence type="ECO:0000259" key="13">
    <source>
        <dbReference type="PROSITE" id="PS50835"/>
    </source>
</evidence>
<dbReference type="GO" id="GO:0008046">
    <property type="term" value="F:axon guidance receptor activity"/>
    <property type="evidence" value="ECO:0007669"/>
    <property type="project" value="TreeGrafter"/>
</dbReference>
<dbReference type="EC" id="2.7.10.1" evidence="14"/>
<feature type="signal peptide" evidence="12">
    <location>
        <begin position="1"/>
        <end position="25"/>
    </location>
</feature>
<evidence type="ECO:0000256" key="11">
    <source>
        <dbReference type="SAM" id="Phobius"/>
    </source>
</evidence>
<evidence type="ECO:0000256" key="2">
    <source>
        <dbReference type="ARBA" id="ARBA00022692"/>
    </source>
</evidence>
<dbReference type="EMBL" id="MU827322">
    <property type="protein sequence ID" value="KAJ7356340.1"/>
    <property type="molecule type" value="Genomic_DNA"/>
</dbReference>
<dbReference type="AlphaFoldDB" id="A0A9W9YLC2"/>
<reference evidence="14" key="1">
    <citation type="submission" date="2023-01" db="EMBL/GenBank/DDBJ databases">
        <title>Genome assembly of the deep-sea coral Lophelia pertusa.</title>
        <authorList>
            <person name="Herrera S."/>
            <person name="Cordes E."/>
        </authorList>
    </citation>
    <scope>NUCLEOTIDE SEQUENCE</scope>
    <source>
        <strain evidence="14">USNM1676648</strain>
        <tissue evidence="14">Polyp</tissue>
    </source>
</reference>
<keyword evidence="14" id="KW-0808">Transferase</keyword>
<evidence type="ECO:0000256" key="1">
    <source>
        <dbReference type="ARBA" id="ARBA00004167"/>
    </source>
</evidence>
<dbReference type="GO" id="GO:0030424">
    <property type="term" value="C:axon"/>
    <property type="evidence" value="ECO:0007669"/>
    <property type="project" value="TreeGrafter"/>
</dbReference>
<dbReference type="Proteomes" id="UP001163046">
    <property type="component" value="Unassembled WGS sequence"/>
</dbReference>
<evidence type="ECO:0000256" key="8">
    <source>
        <dbReference type="ARBA" id="ARBA00023170"/>
    </source>
</evidence>
<dbReference type="GO" id="GO:0004714">
    <property type="term" value="F:transmembrane receptor protein tyrosine kinase activity"/>
    <property type="evidence" value="ECO:0007669"/>
    <property type="project" value="UniProtKB-EC"/>
</dbReference>
<keyword evidence="9" id="KW-0325">Glycoprotein</keyword>
<organism evidence="14 15">
    <name type="scientific">Desmophyllum pertusum</name>
    <dbReference type="NCBI Taxonomy" id="174260"/>
    <lineage>
        <taxon>Eukaryota</taxon>
        <taxon>Metazoa</taxon>
        <taxon>Cnidaria</taxon>
        <taxon>Anthozoa</taxon>
        <taxon>Hexacorallia</taxon>
        <taxon>Scleractinia</taxon>
        <taxon>Caryophylliina</taxon>
        <taxon>Caryophylliidae</taxon>
        <taxon>Desmophyllum</taxon>
    </lineage>
</organism>
<proteinExistence type="predicted"/>
<dbReference type="InterPro" id="IPR003599">
    <property type="entry name" value="Ig_sub"/>
</dbReference>
<dbReference type="InterPro" id="IPR013783">
    <property type="entry name" value="Ig-like_fold"/>
</dbReference>
<comment type="caution">
    <text evidence="14">The sequence shown here is derived from an EMBL/GenBank/DDBJ whole genome shotgun (WGS) entry which is preliminary data.</text>
</comment>
<keyword evidence="7" id="KW-1015">Disulfide bond</keyword>
<dbReference type="PROSITE" id="PS50835">
    <property type="entry name" value="IG_LIKE"/>
    <property type="match status" value="3"/>
</dbReference>
<keyword evidence="4" id="KW-0677">Repeat</keyword>
<feature type="domain" description="Ig-like" evidence="13">
    <location>
        <begin position="31"/>
        <end position="118"/>
    </location>
</feature>
<dbReference type="InterPro" id="IPR013098">
    <property type="entry name" value="Ig_I-set"/>
</dbReference>
<keyword evidence="2 11" id="KW-0812">Transmembrane</keyword>
<evidence type="ECO:0000313" key="15">
    <source>
        <dbReference type="Proteomes" id="UP001163046"/>
    </source>
</evidence>
<feature type="transmembrane region" description="Helical" evidence="11">
    <location>
        <begin position="375"/>
        <end position="396"/>
    </location>
</feature>
<dbReference type="PANTHER" id="PTHR45080">
    <property type="entry name" value="CONTACTIN 5"/>
    <property type="match status" value="1"/>
</dbReference>
<keyword evidence="5 11" id="KW-1133">Transmembrane helix</keyword>
<dbReference type="InterPro" id="IPR007110">
    <property type="entry name" value="Ig-like_dom"/>
</dbReference>
<dbReference type="Pfam" id="PF13927">
    <property type="entry name" value="Ig_3"/>
    <property type="match status" value="1"/>
</dbReference>
<evidence type="ECO:0000256" key="5">
    <source>
        <dbReference type="ARBA" id="ARBA00022989"/>
    </source>
</evidence>
<dbReference type="InterPro" id="IPR036179">
    <property type="entry name" value="Ig-like_dom_sf"/>
</dbReference>
<dbReference type="SMART" id="SM00409">
    <property type="entry name" value="IG"/>
    <property type="match status" value="3"/>
</dbReference>
<dbReference type="FunFam" id="2.60.40.10:FF:000016">
    <property type="entry name" value="Fibroblast growth factor receptor"/>
    <property type="match status" value="1"/>
</dbReference>
<keyword evidence="8 14" id="KW-0675">Receptor</keyword>
<accession>A0A9W9YLC2</accession>
<evidence type="ECO:0000256" key="7">
    <source>
        <dbReference type="ARBA" id="ARBA00023157"/>
    </source>
</evidence>
<evidence type="ECO:0000256" key="4">
    <source>
        <dbReference type="ARBA" id="ARBA00022737"/>
    </source>
</evidence>
<dbReference type="GO" id="GO:0043025">
    <property type="term" value="C:neuronal cell body"/>
    <property type="evidence" value="ECO:0007669"/>
    <property type="project" value="TreeGrafter"/>
</dbReference>
<gene>
    <name evidence="14" type="primary">FGFR4_11</name>
    <name evidence="14" type="ORF">OS493_025449</name>
</gene>
<dbReference type="GO" id="GO:0007156">
    <property type="term" value="P:homophilic cell adhesion via plasma membrane adhesion molecules"/>
    <property type="evidence" value="ECO:0007669"/>
    <property type="project" value="TreeGrafter"/>
</dbReference>
<evidence type="ECO:0000256" key="3">
    <source>
        <dbReference type="ARBA" id="ARBA00022729"/>
    </source>
</evidence>
<protein>
    <submittedName>
        <fullName evidence="14">Fibroblast growth factor receptor 4</fullName>
        <ecNumber evidence="14">2.7.10.1</ecNumber>
    </submittedName>
</protein>
<name>A0A9W9YLC2_9CNID</name>
<feature type="domain" description="Ig-like" evidence="13">
    <location>
        <begin position="138"/>
        <end position="232"/>
    </location>
</feature>
<keyword evidence="6 11" id="KW-0472">Membrane</keyword>
<evidence type="ECO:0000313" key="14">
    <source>
        <dbReference type="EMBL" id="KAJ7356340.1"/>
    </source>
</evidence>